<dbReference type="EMBL" id="BARU01019406">
    <property type="protein sequence ID" value="GAH52312.1"/>
    <property type="molecule type" value="Genomic_DNA"/>
</dbReference>
<proteinExistence type="predicted"/>
<protein>
    <submittedName>
        <fullName evidence="1">Uncharacterized protein</fullName>
    </submittedName>
</protein>
<gene>
    <name evidence="1" type="ORF">S03H2_31953</name>
</gene>
<name>X1G4Y3_9ZZZZ</name>
<comment type="caution">
    <text evidence="1">The sequence shown here is derived from an EMBL/GenBank/DDBJ whole genome shotgun (WGS) entry which is preliminary data.</text>
</comment>
<dbReference type="AlphaFoldDB" id="X1G4Y3"/>
<sequence>MPDLPPLTLNIAGLSIDEIKEVAKKIREIEQRNPERDFLIWISGTESMETKEAVELLKEIFPRM</sequence>
<organism evidence="1">
    <name type="scientific">marine sediment metagenome</name>
    <dbReference type="NCBI Taxonomy" id="412755"/>
    <lineage>
        <taxon>unclassified sequences</taxon>
        <taxon>metagenomes</taxon>
        <taxon>ecological metagenomes</taxon>
    </lineage>
</organism>
<reference evidence="1" key="1">
    <citation type="journal article" date="2014" name="Front. Microbiol.">
        <title>High frequency of phylogenetically diverse reductive dehalogenase-homologous genes in deep subseafloor sedimentary metagenomes.</title>
        <authorList>
            <person name="Kawai M."/>
            <person name="Futagami T."/>
            <person name="Toyoda A."/>
            <person name="Takaki Y."/>
            <person name="Nishi S."/>
            <person name="Hori S."/>
            <person name="Arai W."/>
            <person name="Tsubouchi T."/>
            <person name="Morono Y."/>
            <person name="Uchiyama I."/>
            <person name="Ito T."/>
            <person name="Fujiyama A."/>
            <person name="Inagaki F."/>
            <person name="Takami H."/>
        </authorList>
    </citation>
    <scope>NUCLEOTIDE SEQUENCE</scope>
    <source>
        <strain evidence="1">Expedition CK06-06</strain>
    </source>
</reference>
<feature type="non-terminal residue" evidence="1">
    <location>
        <position position="64"/>
    </location>
</feature>
<evidence type="ECO:0000313" key="1">
    <source>
        <dbReference type="EMBL" id="GAH52312.1"/>
    </source>
</evidence>
<accession>X1G4Y3</accession>